<evidence type="ECO:0000313" key="1">
    <source>
        <dbReference type="EMBL" id="TDS25588.1"/>
    </source>
</evidence>
<accession>A0A4V3E4P4</accession>
<comment type="caution">
    <text evidence="1">The sequence shown here is derived from an EMBL/GenBank/DDBJ whole genome shotgun (WGS) entry which is preliminary data.</text>
</comment>
<dbReference type="RefSeq" id="WP_133618528.1">
    <property type="nucleotide sequence ID" value="NZ_SOAA01000051.1"/>
</dbReference>
<dbReference type="AlphaFoldDB" id="A0A4V3E4P4"/>
<evidence type="ECO:0000313" key="2">
    <source>
        <dbReference type="Proteomes" id="UP000295758"/>
    </source>
</evidence>
<reference evidence="1 2" key="1">
    <citation type="submission" date="2019-03" db="EMBL/GenBank/DDBJ databases">
        <title>Deep subsurface shale carbon reservoir microbial communities from Ohio and West Virginia, USA.</title>
        <authorList>
            <person name="Wrighton K."/>
        </authorList>
    </citation>
    <scope>NUCLEOTIDE SEQUENCE [LARGE SCALE GENOMIC DNA]</scope>
    <source>
        <strain evidence="1 2">UTICA-S4D12</strain>
    </source>
</reference>
<protein>
    <submittedName>
        <fullName evidence="1">Uncharacterized protein</fullName>
    </submittedName>
</protein>
<organism evidence="1 2">
    <name type="scientific">Halanaerobium congolense</name>
    <dbReference type="NCBI Taxonomy" id="54121"/>
    <lineage>
        <taxon>Bacteria</taxon>
        <taxon>Bacillati</taxon>
        <taxon>Bacillota</taxon>
        <taxon>Clostridia</taxon>
        <taxon>Halanaerobiales</taxon>
        <taxon>Halanaerobiaceae</taxon>
        <taxon>Halanaerobium</taxon>
    </lineage>
</organism>
<gene>
    <name evidence="1" type="ORF">BY453_1516</name>
</gene>
<name>A0A4V3E4P4_9FIRM</name>
<proteinExistence type="predicted"/>
<dbReference type="EMBL" id="SOAA01000051">
    <property type="protein sequence ID" value="TDS25588.1"/>
    <property type="molecule type" value="Genomic_DNA"/>
</dbReference>
<dbReference type="Proteomes" id="UP000295758">
    <property type="component" value="Unassembled WGS sequence"/>
</dbReference>
<sequence length="213" mass="24969">MKGAIKPYQSRAYLAENLNYLIRGEEFNLDKGTIDAYLDARTMQDFLELRGLKVAIVLEMIVNSFSNNNKGIDNIISEDMYNSIAEELKICFKNKLEDFNLNSNEIQAFTGKNKLKQLNRRSFISLIKKLFKYIKLNFDYKEINLFKKSRNHLVHQGKFYSQVNFGGTPFSDPTEEYFFMINMLDKILLKIIGYRGEYIDWSTPANPKKCYLE</sequence>